<proteinExistence type="predicted"/>
<dbReference type="AlphaFoldDB" id="A0A0L0F4Y3"/>
<feature type="non-terminal residue" evidence="2">
    <location>
        <position position="57"/>
    </location>
</feature>
<dbReference type="Proteomes" id="UP000054560">
    <property type="component" value="Unassembled WGS sequence"/>
</dbReference>
<dbReference type="RefSeq" id="XP_014145170.1">
    <property type="nucleotide sequence ID" value="XM_014289695.1"/>
</dbReference>
<protein>
    <submittedName>
        <fullName evidence="2">Uncharacterized protein</fullName>
    </submittedName>
</protein>
<dbReference type="GeneID" id="25916700"/>
<keyword evidence="3" id="KW-1185">Reference proteome</keyword>
<name>A0A0L0F4Y3_9EUKA</name>
<accession>A0A0L0F4Y3</accession>
<reference evidence="2 3" key="1">
    <citation type="submission" date="2011-02" db="EMBL/GenBank/DDBJ databases">
        <title>The Genome Sequence of Sphaeroforma arctica JP610.</title>
        <authorList>
            <consortium name="The Broad Institute Genome Sequencing Platform"/>
            <person name="Russ C."/>
            <person name="Cuomo C."/>
            <person name="Young S.K."/>
            <person name="Zeng Q."/>
            <person name="Gargeya S."/>
            <person name="Alvarado L."/>
            <person name="Berlin A."/>
            <person name="Chapman S.B."/>
            <person name="Chen Z."/>
            <person name="Freedman E."/>
            <person name="Gellesch M."/>
            <person name="Goldberg J."/>
            <person name="Griggs A."/>
            <person name="Gujja S."/>
            <person name="Heilman E."/>
            <person name="Heiman D."/>
            <person name="Howarth C."/>
            <person name="Mehta T."/>
            <person name="Neiman D."/>
            <person name="Pearson M."/>
            <person name="Roberts A."/>
            <person name="Saif S."/>
            <person name="Shea T."/>
            <person name="Shenoy N."/>
            <person name="Sisk P."/>
            <person name="Stolte C."/>
            <person name="Sykes S."/>
            <person name="White J."/>
            <person name="Yandava C."/>
            <person name="Burger G."/>
            <person name="Gray M.W."/>
            <person name="Holland P.W.H."/>
            <person name="King N."/>
            <person name="Lang F.B.F."/>
            <person name="Roger A.J."/>
            <person name="Ruiz-Trillo I."/>
            <person name="Haas B."/>
            <person name="Nusbaum C."/>
            <person name="Birren B."/>
        </authorList>
    </citation>
    <scope>NUCLEOTIDE SEQUENCE [LARGE SCALE GENOMIC DNA]</scope>
    <source>
        <strain evidence="2 3">JP610</strain>
    </source>
</reference>
<sequence length="57" mass="5993">MSEAAVKSAVANIEQNGTNIHDKRTIAAQLKTVMGLRGSDGQPGKFTHPAEVAAMDK</sequence>
<organism evidence="2 3">
    <name type="scientific">Sphaeroforma arctica JP610</name>
    <dbReference type="NCBI Taxonomy" id="667725"/>
    <lineage>
        <taxon>Eukaryota</taxon>
        <taxon>Ichthyosporea</taxon>
        <taxon>Ichthyophonida</taxon>
        <taxon>Sphaeroforma</taxon>
    </lineage>
</organism>
<dbReference type="EMBL" id="KQ249152">
    <property type="protein sequence ID" value="KNC71268.1"/>
    <property type="molecule type" value="Genomic_DNA"/>
</dbReference>
<evidence type="ECO:0000313" key="3">
    <source>
        <dbReference type="Proteomes" id="UP000054560"/>
    </source>
</evidence>
<feature type="region of interest" description="Disordered" evidence="1">
    <location>
        <begin position="38"/>
        <end position="57"/>
    </location>
</feature>
<evidence type="ECO:0000313" key="2">
    <source>
        <dbReference type="EMBL" id="KNC71268.1"/>
    </source>
</evidence>
<gene>
    <name evidence="2" type="ORF">SARC_16196</name>
</gene>
<evidence type="ECO:0000256" key="1">
    <source>
        <dbReference type="SAM" id="MobiDB-lite"/>
    </source>
</evidence>